<dbReference type="EMBL" id="CARXXK010000002">
    <property type="protein sequence ID" value="CAI6359162.1"/>
    <property type="molecule type" value="Genomic_DNA"/>
</dbReference>
<gene>
    <name evidence="1" type="ORF">MEUPH1_LOCUS14596</name>
</gene>
<sequence>MQTFIYEIITKHIKQFHSFENIIEYKCIEPSFIRSYNSFDSFSRHLLNHTVVNQEFSNNLHIEPMQIVGNLHENTNEEPVIIPCSEISIQEFKDLVTKDAIILV</sequence>
<organism evidence="1 2">
    <name type="scientific">Macrosiphum euphorbiae</name>
    <name type="common">potato aphid</name>
    <dbReference type="NCBI Taxonomy" id="13131"/>
    <lineage>
        <taxon>Eukaryota</taxon>
        <taxon>Metazoa</taxon>
        <taxon>Ecdysozoa</taxon>
        <taxon>Arthropoda</taxon>
        <taxon>Hexapoda</taxon>
        <taxon>Insecta</taxon>
        <taxon>Pterygota</taxon>
        <taxon>Neoptera</taxon>
        <taxon>Paraneoptera</taxon>
        <taxon>Hemiptera</taxon>
        <taxon>Sternorrhyncha</taxon>
        <taxon>Aphidomorpha</taxon>
        <taxon>Aphidoidea</taxon>
        <taxon>Aphididae</taxon>
        <taxon>Macrosiphini</taxon>
        <taxon>Macrosiphum</taxon>
    </lineage>
</organism>
<keyword evidence="2" id="KW-1185">Reference proteome</keyword>
<dbReference type="AlphaFoldDB" id="A0AAV0WUG1"/>
<reference evidence="1 2" key="1">
    <citation type="submission" date="2023-01" db="EMBL/GenBank/DDBJ databases">
        <authorList>
            <person name="Whitehead M."/>
        </authorList>
    </citation>
    <scope>NUCLEOTIDE SEQUENCE [LARGE SCALE GENOMIC DNA]</scope>
</reference>
<protein>
    <submittedName>
        <fullName evidence="1">Uncharacterized protein</fullName>
    </submittedName>
</protein>
<name>A0AAV0WUG1_9HEMI</name>
<evidence type="ECO:0000313" key="2">
    <source>
        <dbReference type="Proteomes" id="UP001160148"/>
    </source>
</evidence>
<proteinExistence type="predicted"/>
<evidence type="ECO:0000313" key="1">
    <source>
        <dbReference type="EMBL" id="CAI6359162.1"/>
    </source>
</evidence>
<comment type="caution">
    <text evidence="1">The sequence shown here is derived from an EMBL/GenBank/DDBJ whole genome shotgun (WGS) entry which is preliminary data.</text>
</comment>
<dbReference type="Proteomes" id="UP001160148">
    <property type="component" value="Unassembled WGS sequence"/>
</dbReference>
<accession>A0AAV0WUG1</accession>